<feature type="compositionally biased region" description="Basic and acidic residues" evidence="2">
    <location>
        <begin position="1208"/>
        <end position="1217"/>
    </location>
</feature>
<feature type="compositionally biased region" description="Polar residues" evidence="2">
    <location>
        <begin position="1105"/>
        <end position="1123"/>
    </location>
</feature>
<keyword evidence="4" id="KW-1185">Reference proteome</keyword>
<protein>
    <submittedName>
        <fullName evidence="3">Uncharacterized protein</fullName>
    </submittedName>
</protein>
<dbReference type="PANTHER" id="PTHR13037">
    <property type="entry name" value="FORMIN"/>
    <property type="match status" value="1"/>
</dbReference>
<feature type="compositionally biased region" description="Acidic residues" evidence="2">
    <location>
        <begin position="1636"/>
        <end position="1646"/>
    </location>
</feature>
<evidence type="ECO:0000256" key="2">
    <source>
        <dbReference type="SAM" id="MobiDB-lite"/>
    </source>
</evidence>
<feature type="compositionally biased region" description="Basic and acidic residues" evidence="2">
    <location>
        <begin position="33"/>
        <end position="43"/>
    </location>
</feature>
<dbReference type="Proteomes" id="UP000799750">
    <property type="component" value="Unassembled WGS sequence"/>
</dbReference>
<name>A0A6A6Q8L6_9PEZI</name>
<keyword evidence="1" id="KW-0945">Host-virus interaction</keyword>
<dbReference type="OrthoDB" id="10678033at2759"/>
<dbReference type="PANTHER" id="PTHR13037:SF24">
    <property type="entry name" value="POLYCOMB PROTEIN PCL-RELATED"/>
    <property type="match status" value="1"/>
</dbReference>
<feature type="compositionally biased region" description="Acidic residues" evidence="2">
    <location>
        <begin position="1554"/>
        <end position="1582"/>
    </location>
</feature>
<feature type="compositionally biased region" description="Pro residues" evidence="2">
    <location>
        <begin position="171"/>
        <end position="188"/>
    </location>
</feature>
<organism evidence="3 4">
    <name type="scientific">Lophium mytilinum</name>
    <dbReference type="NCBI Taxonomy" id="390894"/>
    <lineage>
        <taxon>Eukaryota</taxon>
        <taxon>Fungi</taxon>
        <taxon>Dikarya</taxon>
        <taxon>Ascomycota</taxon>
        <taxon>Pezizomycotina</taxon>
        <taxon>Dothideomycetes</taxon>
        <taxon>Pleosporomycetidae</taxon>
        <taxon>Mytilinidiales</taxon>
        <taxon>Mytilinidiaceae</taxon>
        <taxon>Lophium</taxon>
    </lineage>
</organism>
<feature type="compositionally biased region" description="Basic and acidic residues" evidence="2">
    <location>
        <begin position="1264"/>
        <end position="1287"/>
    </location>
</feature>
<evidence type="ECO:0000256" key="1">
    <source>
        <dbReference type="ARBA" id="ARBA00022581"/>
    </source>
</evidence>
<feature type="compositionally biased region" description="Low complexity" evidence="2">
    <location>
        <begin position="1467"/>
        <end position="1478"/>
    </location>
</feature>
<feature type="region of interest" description="Disordered" evidence="2">
    <location>
        <begin position="109"/>
        <end position="142"/>
    </location>
</feature>
<feature type="region of interest" description="Disordered" evidence="2">
    <location>
        <begin position="1844"/>
        <end position="1901"/>
    </location>
</feature>
<dbReference type="EMBL" id="MU004203">
    <property type="protein sequence ID" value="KAF2488389.1"/>
    <property type="molecule type" value="Genomic_DNA"/>
</dbReference>
<feature type="region of interest" description="Disordered" evidence="2">
    <location>
        <begin position="993"/>
        <end position="1012"/>
    </location>
</feature>
<feature type="compositionally biased region" description="Polar residues" evidence="2">
    <location>
        <begin position="1187"/>
        <end position="1206"/>
    </location>
</feature>
<feature type="region of interest" description="Disordered" evidence="2">
    <location>
        <begin position="1093"/>
        <end position="1127"/>
    </location>
</feature>
<feature type="compositionally biased region" description="Polar residues" evidence="2">
    <location>
        <begin position="49"/>
        <end position="63"/>
    </location>
</feature>
<gene>
    <name evidence="3" type="ORF">BU16DRAFT_225936</name>
</gene>
<feature type="region of interest" description="Disordered" evidence="2">
    <location>
        <begin position="387"/>
        <end position="433"/>
    </location>
</feature>
<sequence>MAPRKRKQAEVEDEIEKPGETTQTGRRTKKAKTRDERATAEVRKGRHSVNISGQANNSQQADPTKTGPVAAGGVTKSSLIVKLPAKTSSTRPLPPQALPIVISDEEEDVDMLGTQPPPPPPQQRVTRARARAASETPDIMAPEAPTIMASQAPAIVAPPAPPVVEPVTSIRPPPARPIISPMGPPEPAPTRVLRDRKAKQPPKTLPQSATPDVDQHFVAVVATIDAATQSSGDDERAIPPDAALTGKSLGGKAKVASKPSPQSTTHGVEPDWAARLAANRAKLQASGEAGLIIAPGAPAQSSLAAARGAQSTKFPSLAKVAAESALSEASSAPTPTQRAPRITRAANKRAIMDPKVRAAEAEQQKALRQRNTQRLGRVETHLKNLAGSGVMDPAELPEGPRGRARKTKRPPKDLPKETVQALAKTQPAGKAEKVREDAVAAATDVSISVFSPLYHVDHSANKTQMAGVRAVGVTPTARVAFLPIPTADDPVLFGPTKDGPQPLPASKDPLNWTAARRRAEKIGEESLDRKLRLGLRAEIGLASYTTVHSIAHLLDSVIFIKHENLVGIHLGTKATASQRGDDSHIPVGDEGRLDTAALGDGIVVDKNGMIVGTYKDIQLWNEKYKPSCDSCTAKGKEVCTYHCPGFYAEPLLKYPTTPSRLVALHNNLVAYGIDNRIHPYGLEKLGETYDHEETLRIAREPMTEWVENRKKMTAGERKIADENDYSSYGYFGAPNWADEERISLQIKEEACRSMIERLRNMQRQIDLLPPDQRPNFVPPPNFGEDLSGGQSEHTPKLALRNACGRESGNKMYSELLARASVAVPLVLAKLKEYWEFLKEYDLKYVEARLRADRDYRAMQAYWALHETESAYSVRTKARNLRAADLEEARNEAAARTPEEQVEWDEDNRRRELLEARVQAENRGFSVEEMARGSRIDEEAFNKKDVEQWEISAAHCATKLRLEGMENRNGAFAPPTVDDSRVESRRQYETSSVRFDMPTFGPPSFDDPIRSASVPSDKDIGLWARTDMPITQEMVKGLQKRAQAASDVAKALNALDTPPPQPVQRETNAERVARLKREYEARQADIKKFEANAQVSDLRGTEPESDAQTPNIDLIKTTASSSKETPQELKARLKREYEARQAEIKSYEANPTQSDVRGDASTASGAPNVHITGTGTSNAIVINEDDTLNTPTVTGEDPNTPTITTFPRSKPEWREAKTGAKTRSGKTLGSRVRESIEYLPDMLKRHHERDHSLDTAIVDSTDASTDSRDASTDARDASTDSRMPDNSEKTRLVTVPVPAIDATPLATSAEQGNGGETPEDVVQQAFPELDVAMSDTPEFAAIDAPTPTSLDLVKAMDTQLEKAPAVSKAIETALKKLPAAAIEKPKALPKMSNGGAMAMPSGLVMFRRSTPALLSGDGSLQTDESENVEMGGTEDALPTKAKGKAKGKEPAHFAPVSATASSSKIETGESSKAGASGASHKPVETNPANMTEAERVLHALNEGALQKAIQDSMKASHPAATTLQIAGWTPVNPPTPGAAGVEQDEMEDYLYGAENLEEDGEIYVPDSDPEDDDDEMKDDDDELDSHHSDSDFDSDNDSGPPKGGAALNKGKGKAPAPAPAKPKPTYTGKGKGKAEDPPSDDDDDLDDPAPGKKPKGPYKFLAIDPHEYDEQGVRRTNPDGSAIPYFRFTPNVDDTARLTIRKKHRKTLREEPPYVYKHLATMDFANNQHVVDANKWRRQIMRRSYPEDRVYEIRDGYEAEEREFMRQYVRADIAARGAETVRRRPLWENLFQAFCRHYVGNTRSKPGLTSWCGRDQQIADMKGLPVKKAGVSAKQAKLNLLAAVKAEGEGQDAEAPPPPPKQGMKRKKEEDEEDKDDDDDDSFHPGKKGKKARKGKKRAKKE</sequence>
<feature type="compositionally biased region" description="Acidic residues" evidence="2">
    <location>
        <begin position="1869"/>
        <end position="1880"/>
    </location>
</feature>
<evidence type="ECO:0000313" key="4">
    <source>
        <dbReference type="Proteomes" id="UP000799750"/>
    </source>
</evidence>
<feature type="compositionally biased region" description="Basic residues" evidence="2">
    <location>
        <begin position="1884"/>
        <end position="1901"/>
    </location>
</feature>
<evidence type="ECO:0000313" key="3">
    <source>
        <dbReference type="EMBL" id="KAF2488389.1"/>
    </source>
</evidence>
<feature type="region of interest" description="Disordered" evidence="2">
    <location>
        <begin position="1148"/>
        <end position="1175"/>
    </location>
</feature>
<reference evidence="3" key="1">
    <citation type="journal article" date="2020" name="Stud. Mycol.">
        <title>101 Dothideomycetes genomes: a test case for predicting lifestyles and emergence of pathogens.</title>
        <authorList>
            <person name="Haridas S."/>
            <person name="Albert R."/>
            <person name="Binder M."/>
            <person name="Bloem J."/>
            <person name="Labutti K."/>
            <person name="Salamov A."/>
            <person name="Andreopoulos B."/>
            <person name="Baker S."/>
            <person name="Barry K."/>
            <person name="Bills G."/>
            <person name="Bluhm B."/>
            <person name="Cannon C."/>
            <person name="Castanera R."/>
            <person name="Culley D."/>
            <person name="Daum C."/>
            <person name="Ezra D."/>
            <person name="Gonzalez J."/>
            <person name="Henrissat B."/>
            <person name="Kuo A."/>
            <person name="Liang C."/>
            <person name="Lipzen A."/>
            <person name="Lutzoni F."/>
            <person name="Magnuson J."/>
            <person name="Mondo S."/>
            <person name="Nolan M."/>
            <person name="Ohm R."/>
            <person name="Pangilinan J."/>
            <person name="Park H.-J."/>
            <person name="Ramirez L."/>
            <person name="Alfaro M."/>
            <person name="Sun H."/>
            <person name="Tritt A."/>
            <person name="Yoshinaga Y."/>
            <person name="Zwiers L.-H."/>
            <person name="Turgeon B."/>
            <person name="Goodwin S."/>
            <person name="Spatafora J."/>
            <person name="Crous P."/>
            <person name="Grigoriev I."/>
        </authorList>
    </citation>
    <scope>NUCLEOTIDE SEQUENCE</scope>
    <source>
        <strain evidence="3">CBS 269.34</strain>
    </source>
</reference>
<feature type="region of interest" description="Disordered" evidence="2">
    <location>
        <begin position="1187"/>
        <end position="1232"/>
    </location>
</feature>
<feature type="region of interest" description="Disordered" evidence="2">
    <location>
        <begin position="1"/>
        <end position="74"/>
    </location>
</feature>
<feature type="region of interest" description="Disordered" evidence="2">
    <location>
        <begin position="1554"/>
        <end position="1657"/>
    </location>
</feature>
<accession>A0A6A6Q8L6</accession>
<feature type="region of interest" description="Disordered" evidence="2">
    <location>
        <begin position="227"/>
        <end position="271"/>
    </location>
</feature>
<proteinExistence type="predicted"/>
<feature type="region of interest" description="Disordered" evidence="2">
    <location>
        <begin position="1246"/>
        <end position="1287"/>
    </location>
</feature>
<feature type="region of interest" description="Disordered" evidence="2">
    <location>
        <begin position="167"/>
        <end position="212"/>
    </location>
</feature>
<feature type="region of interest" description="Disordered" evidence="2">
    <location>
        <begin position="1414"/>
        <end position="1485"/>
    </location>
</feature>
<feature type="compositionally biased region" description="Low complexity" evidence="2">
    <location>
        <begin position="1596"/>
        <end position="1614"/>
    </location>
</feature>